<sequence length="115" mass="12366">MEVFMDSLIEIIVDVPVRPNSAPDSCKGFHISTSSRVCEHTFSATVCANVLSKTCGKVLHLQEPDAGSLLNTLASACEDIYCSTSLTNSRPHLVYWATRPVAVSSLDSPVCTHPS</sequence>
<organism evidence="1">
    <name type="scientific">Timema poppense</name>
    <name type="common">Walking stick</name>
    <dbReference type="NCBI Taxonomy" id="170557"/>
    <lineage>
        <taxon>Eukaryota</taxon>
        <taxon>Metazoa</taxon>
        <taxon>Ecdysozoa</taxon>
        <taxon>Arthropoda</taxon>
        <taxon>Hexapoda</taxon>
        <taxon>Insecta</taxon>
        <taxon>Pterygota</taxon>
        <taxon>Neoptera</taxon>
        <taxon>Polyneoptera</taxon>
        <taxon>Phasmatodea</taxon>
        <taxon>Timematodea</taxon>
        <taxon>Timematoidea</taxon>
        <taxon>Timematidae</taxon>
        <taxon>Timema</taxon>
    </lineage>
</organism>
<reference evidence="1" key="1">
    <citation type="submission" date="2020-11" db="EMBL/GenBank/DDBJ databases">
        <authorList>
            <person name="Tran Van P."/>
        </authorList>
    </citation>
    <scope>NUCLEOTIDE SEQUENCE</scope>
</reference>
<dbReference type="EMBL" id="OD012978">
    <property type="protein sequence ID" value="CAD7417221.1"/>
    <property type="molecule type" value="Genomic_DNA"/>
</dbReference>
<accession>A0A7R9DM26</accession>
<gene>
    <name evidence="1" type="ORF">TPSB3V08_LOCUS11613</name>
</gene>
<dbReference type="AlphaFoldDB" id="A0A7R9DM26"/>
<name>A0A7R9DM26_TIMPO</name>
<protein>
    <submittedName>
        <fullName evidence="1">Uncharacterized protein</fullName>
    </submittedName>
</protein>
<evidence type="ECO:0000313" key="1">
    <source>
        <dbReference type="EMBL" id="CAD7417221.1"/>
    </source>
</evidence>
<proteinExistence type="predicted"/>